<sequence length="134" mass="15564">MSDFKRLMRLKLKMKQKRPEFKRQDSHRTARIGTSWRRPFGKHSGMRIGLKHRCAVVKIGYRCPALVRNLHPSGLEDILVNNVKEISALNPETQAARIAATVGKRKRIEMIKKANELNIRILNISKQKQEELLQ</sequence>
<gene>
    <name evidence="5" type="primary">rpl32e</name>
    <name evidence="6" type="ORF">J3E07_000325</name>
</gene>
<dbReference type="InterPro" id="IPR023654">
    <property type="entry name" value="Ribosomal_eL32_arc"/>
</dbReference>
<protein>
    <recommendedName>
        <fullName evidence="4 5">Large ribosomal subunit protein eL32</fullName>
    </recommendedName>
</protein>
<dbReference type="PROSITE" id="PS00580">
    <property type="entry name" value="RIBOSOMAL_L32E"/>
    <property type="match status" value="1"/>
</dbReference>
<dbReference type="PANTHER" id="PTHR23413:SF1">
    <property type="entry name" value="RIBOSOMAL PROTEIN L32"/>
    <property type="match status" value="1"/>
</dbReference>
<dbReference type="NCBIfam" id="NF006332">
    <property type="entry name" value="PRK08562.1"/>
    <property type="match status" value="1"/>
</dbReference>
<evidence type="ECO:0000256" key="5">
    <source>
        <dbReference type="HAMAP-Rule" id="MF_00810"/>
    </source>
</evidence>
<comment type="caution">
    <text evidence="6">The sequence shown here is derived from an EMBL/GenBank/DDBJ whole genome shotgun (WGS) entry which is preliminary data.</text>
</comment>
<evidence type="ECO:0000256" key="2">
    <source>
        <dbReference type="ARBA" id="ARBA00022980"/>
    </source>
</evidence>
<comment type="similarity">
    <text evidence="1 5">Belongs to the eukaryotic ribosomal protein eL32 family.</text>
</comment>
<dbReference type="GO" id="GO:0006412">
    <property type="term" value="P:translation"/>
    <property type="evidence" value="ECO:0007669"/>
    <property type="project" value="UniProtKB-UniRule"/>
</dbReference>
<evidence type="ECO:0000256" key="1">
    <source>
        <dbReference type="ARBA" id="ARBA00008431"/>
    </source>
</evidence>
<dbReference type="PANTHER" id="PTHR23413">
    <property type="entry name" value="60S RIBOSOMAL PROTEIN L32 AND DNA-DIRECTED RNA POLYMERASE II, SUBUNIT N"/>
    <property type="match status" value="1"/>
</dbReference>
<dbReference type="SUPFAM" id="SSF52042">
    <property type="entry name" value="Ribosomal protein L32e"/>
    <property type="match status" value="1"/>
</dbReference>
<evidence type="ECO:0000313" key="6">
    <source>
        <dbReference type="EMBL" id="MBP2200927.1"/>
    </source>
</evidence>
<dbReference type="Pfam" id="PF01655">
    <property type="entry name" value="Ribosomal_L32e"/>
    <property type="match status" value="1"/>
</dbReference>
<dbReference type="InterPro" id="IPR036351">
    <property type="entry name" value="Ribosomal_eL32_sf"/>
</dbReference>
<dbReference type="HAMAP" id="MF_00810">
    <property type="entry name" value="Ribosomal_eL32"/>
    <property type="match status" value="1"/>
</dbReference>
<accession>A0A8J7RCX3</accession>
<dbReference type="OrthoDB" id="372100at2157"/>
<dbReference type="RefSeq" id="WP_209590346.1">
    <property type="nucleotide sequence ID" value="NZ_JAGGMU010000001.1"/>
</dbReference>
<evidence type="ECO:0000313" key="7">
    <source>
        <dbReference type="Proteomes" id="UP000740329"/>
    </source>
</evidence>
<evidence type="ECO:0000256" key="4">
    <source>
        <dbReference type="ARBA" id="ARBA00035229"/>
    </source>
</evidence>
<dbReference type="AlphaFoldDB" id="A0A8J7RCX3"/>
<dbReference type="Proteomes" id="UP000740329">
    <property type="component" value="Unassembled WGS sequence"/>
</dbReference>
<organism evidence="6 7">
    <name type="scientific">Methanococcus voltae</name>
    <dbReference type="NCBI Taxonomy" id="2188"/>
    <lineage>
        <taxon>Archaea</taxon>
        <taxon>Methanobacteriati</taxon>
        <taxon>Methanobacteriota</taxon>
        <taxon>Methanomada group</taxon>
        <taxon>Methanococci</taxon>
        <taxon>Methanococcales</taxon>
        <taxon>Methanococcaceae</taxon>
        <taxon>Methanococcus</taxon>
    </lineage>
</organism>
<proteinExistence type="inferred from homology"/>
<dbReference type="InterPro" id="IPR001515">
    <property type="entry name" value="Ribosomal_eL32"/>
</dbReference>
<dbReference type="GO" id="GO:0003735">
    <property type="term" value="F:structural constituent of ribosome"/>
    <property type="evidence" value="ECO:0007669"/>
    <property type="project" value="InterPro"/>
</dbReference>
<dbReference type="EMBL" id="JAGGMV010000001">
    <property type="protein sequence ID" value="MBP2200927.1"/>
    <property type="molecule type" value="Genomic_DNA"/>
</dbReference>
<dbReference type="InterPro" id="IPR018263">
    <property type="entry name" value="Ribosomal_eL32_CS"/>
</dbReference>
<evidence type="ECO:0000256" key="3">
    <source>
        <dbReference type="ARBA" id="ARBA00023274"/>
    </source>
</evidence>
<dbReference type="SMART" id="SM01393">
    <property type="entry name" value="Ribosomal_L32e"/>
    <property type="match status" value="1"/>
</dbReference>
<dbReference type="GO" id="GO:0022625">
    <property type="term" value="C:cytosolic large ribosomal subunit"/>
    <property type="evidence" value="ECO:0007669"/>
    <property type="project" value="TreeGrafter"/>
</dbReference>
<reference evidence="6" key="1">
    <citation type="submission" date="2021-03" db="EMBL/GenBank/DDBJ databases">
        <title>Genomic Encyclopedia of Type Strains, Phase IV (KMG-V): Genome sequencing to study the core and pangenomes of soil and plant-associated prokaryotes.</title>
        <authorList>
            <person name="Whitman W."/>
        </authorList>
    </citation>
    <scope>NUCLEOTIDE SEQUENCE</scope>
    <source>
        <strain evidence="6">C4</strain>
    </source>
</reference>
<name>A0A8J7RCX3_METVO</name>
<dbReference type="CDD" id="cd00513">
    <property type="entry name" value="Ribosomal_L32_L32e"/>
    <property type="match status" value="1"/>
</dbReference>
<keyword evidence="2 5" id="KW-0689">Ribosomal protein</keyword>
<keyword evidence="3 5" id="KW-0687">Ribonucleoprotein</keyword>